<dbReference type="GO" id="GO:0008033">
    <property type="term" value="P:tRNA processing"/>
    <property type="evidence" value="ECO:0007669"/>
    <property type="project" value="UniProtKB-KW"/>
</dbReference>
<dbReference type="SUPFAM" id="SSF69065">
    <property type="entry name" value="RNase III domain-like"/>
    <property type="match status" value="1"/>
</dbReference>
<feature type="domain" description="DRBM" evidence="16">
    <location>
        <begin position="192"/>
        <end position="260"/>
    </location>
</feature>
<keyword evidence="11" id="KW-0479">Metal-binding</keyword>
<dbReference type="SMART" id="SM00358">
    <property type="entry name" value="DSRM"/>
    <property type="match status" value="1"/>
</dbReference>
<name>A0A1J5PVE4_9ZZZZ</name>
<dbReference type="FunFam" id="1.10.1520.10:FF:000001">
    <property type="entry name" value="Ribonuclease 3"/>
    <property type="match status" value="1"/>
</dbReference>
<accession>A0A1J5PVE4</accession>
<evidence type="ECO:0000256" key="8">
    <source>
        <dbReference type="ARBA" id="ARBA00022664"/>
    </source>
</evidence>
<dbReference type="PROSITE" id="PS50142">
    <property type="entry name" value="RNASE_3_2"/>
    <property type="match status" value="1"/>
</dbReference>
<comment type="similarity">
    <text evidence="3">Belongs to the ribonuclease III family.</text>
</comment>
<evidence type="ECO:0000256" key="5">
    <source>
        <dbReference type="ARBA" id="ARBA00012177"/>
    </source>
</evidence>
<dbReference type="EC" id="3.1.26.3" evidence="5"/>
<reference evidence="18" key="1">
    <citation type="submission" date="2016-10" db="EMBL/GenBank/DDBJ databases">
        <title>Sequence of Gallionella enrichment culture.</title>
        <authorList>
            <person name="Poehlein A."/>
            <person name="Muehling M."/>
            <person name="Daniel R."/>
        </authorList>
    </citation>
    <scope>NUCLEOTIDE SEQUENCE</scope>
</reference>
<evidence type="ECO:0000256" key="13">
    <source>
        <dbReference type="ARBA" id="ARBA00022801"/>
    </source>
</evidence>
<feature type="domain" description="RNase III" evidence="17">
    <location>
        <begin position="39"/>
        <end position="165"/>
    </location>
</feature>
<dbReference type="GO" id="GO:0004525">
    <property type="term" value="F:ribonuclease III activity"/>
    <property type="evidence" value="ECO:0007669"/>
    <property type="project" value="UniProtKB-EC"/>
</dbReference>
<proteinExistence type="inferred from homology"/>
<dbReference type="EMBL" id="MLJW01002132">
    <property type="protein sequence ID" value="OIQ75550.1"/>
    <property type="molecule type" value="Genomic_DNA"/>
</dbReference>
<evidence type="ECO:0000256" key="6">
    <source>
        <dbReference type="ARBA" id="ARBA00022490"/>
    </source>
</evidence>
<dbReference type="GO" id="GO:0006364">
    <property type="term" value="P:rRNA processing"/>
    <property type="evidence" value="ECO:0007669"/>
    <property type="project" value="UniProtKB-KW"/>
</dbReference>
<dbReference type="PANTHER" id="PTHR11207:SF0">
    <property type="entry name" value="RIBONUCLEASE 3"/>
    <property type="match status" value="1"/>
</dbReference>
<evidence type="ECO:0000256" key="12">
    <source>
        <dbReference type="ARBA" id="ARBA00022759"/>
    </source>
</evidence>
<keyword evidence="8" id="KW-0507">mRNA processing</keyword>
<dbReference type="GO" id="GO:0006397">
    <property type="term" value="P:mRNA processing"/>
    <property type="evidence" value="ECO:0007669"/>
    <property type="project" value="UniProtKB-KW"/>
</dbReference>
<dbReference type="GO" id="GO:0042802">
    <property type="term" value="F:identical protein binding"/>
    <property type="evidence" value="ECO:0007669"/>
    <property type="project" value="UniProtKB-ARBA"/>
</dbReference>
<sequence>MRPVPREETAAHRLPNLWHLQGSPSNRSLIVVGARSGEIDRLSQRLGIELDPELITLALTHRSYAYESGGIPTNERLEFLGDSVLGIVITETLYRRFPDLPEGRLAKLRSAVVSMNALAQVARGIDLGSFVMIGKGEGVTGGRDKNSILADTLEAVIGAIYIQHGMARTAEVLLALMSPYIDHAEQLGAGLDWKTSLQELATSQNLGVPEYRSSESGPDHAKDFVAICVVGERELGKGEGRSKKQAEQRAAAAAYVLLEAETAEKNG</sequence>
<evidence type="ECO:0000256" key="14">
    <source>
        <dbReference type="ARBA" id="ARBA00022842"/>
    </source>
</evidence>
<dbReference type="InterPro" id="IPR036389">
    <property type="entry name" value="RNase_III_sf"/>
</dbReference>
<dbReference type="CDD" id="cd10845">
    <property type="entry name" value="DSRM_RNAse_III_family"/>
    <property type="match status" value="1"/>
</dbReference>
<keyword evidence="12" id="KW-0255">Endonuclease</keyword>
<dbReference type="Pfam" id="PF00035">
    <property type="entry name" value="dsrm"/>
    <property type="match status" value="1"/>
</dbReference>
<keyword evidence="10" id="KW-0540">Nuclease</keyword>
<dbReference type="InterPro" id="IPR014720">
    <property type="entry name" value="dsRBD_dom"/>
</dbReference>
<gene>
    <name evidence="18" type="primary">rnc_13</name>
    <name evidence="18" type="ORF">GALL_427830</name>
</gene>
<evidence type="ECO:0000256" key="11">
    <source>
        <dbReference type="ARBA" id="ARBA00022723"/>
    </source>
</evidence>
<dbReference type="PROSITE" id="PS00517">
    <property type="entry name" value="RNASE_3_1"/>
    <property type="match status" value="1"/>
</dbReference>
<dbReference type="GO" id="GO:0005737">
    <property type="term" value="C:cytoplasm"/>
    <property type="evidence" value="ECO:0007669"/>
    <property type="project" value="UniProtKB-SubCell"/>
</dbReference>
<comment type="subcellular location">
    <subcellularLocation>
        <location evidence="2">Cytoplasm</location>
    </subcellularLocation>
</comment>
<evidence type="ECO:0000256" key="7">
    <source>
        <dbReference type="ARBA" id="ARBA00022552"/>
    </source>
</evidence>
<evidence type="ECO:0000256" key="9">
    <source>
        <dbReference type="ARBA" id="ARBA00022694"/>
    </source>
</evidence>
<evidence type="ECO:0000259" key="16">
    <source>
        <dbReference type="PROSITE" id="PS50137"/>
    </source>
</evidence>
<evidence type="ECO:0000256" key="15">
    <source>
        <dbReference type="ARBA" id="ARBA00022884"/>
    </source>
</evidence>
<evidence type="ECO:0000256" key="2">
    <source>
        <dbReference type="ARBA" id="ARBA00004496"/>
    </source>
</evidence>
<dbReference type="SUPFAM" id="SSF54768">
    <property type="entry name" value="dsRNA-binding domain-like"/>
    <property type="match status" value="1"/>
</dbReference>
<dbReference type="GO" id="GO:0046872">
    <property type="term" value="F:metal ion binding"/>
    <property type="evidence" value="ECO:0007669"/>
    <property type="project" value="UniProtKB-KW"/>
</dbReference>
<comment type="subunit">
    <text evidence="4">Homodimer.</text>
</comment>
<protein>
    <recommendedName>
        <fullName evidence="5">ribonuclease III</fullName>
        <ecNumber evidence="5">3.1.26.3</ecNumber>
    </recommendedName>
</protein>
<dbReference type="InterPro" id="IPR011907">
    <property type="entry name" value="RNase_III"/>
</dbReference>
<dbReference type="NCBIfam" id="TIGR02191">
    <property type="entry name" value="RNaseIII"/>
    <property type="match status" value="1"/>
</dbReference>
<keyword evidence="15" id="KW-0694">RNA-binding</keyword>
<keyword evidence="13 18" id="KW-0378">Hydrolase</keyword>
<dbReference type="InterPro" id="IPR000999">
    <property type="entry name" value="RNase_III_dom"/>
</dbReference>
<evidence type="ECO:0000259" key="17">
    <source>
        <dbReference type="PROSITE" id="PS50142"/>
    </source>
</evidence>
<dbReference type="Gene3D" id="1.10.1520.10">
    <property type="entry name" value="Ribonuclease III domain"/>
    <property type="match status" value="1"/>
</dbReference>
<keyword evidence="14" id="KW-0460">Magnesium</keyword>
<comment type="caution">
    <text evidence="18">The sequence shown here is derived from an EMBL/GenBank/DDBJ whole genome shotgun (WGS) entry which is preliminary data.</text>
</comment>
<evidence type="ECO:0000313" key="18">
    <source>
        <dbReference type="EMBL" id="OIQ75550.1"/>
    </source>
</evidence>
<keyword evidence="9" id="KW-0819">tRNA processing</keyword>
<dbReference type="PROSITE" id="PS50137">
    <property type="entry name" value="DS_RBD"/>
    <property type="match status" value="1"/>
</dbReference>
<comment type="catalytic activity">
    <reaction evidence="1">
        <text>Endonucleolytic cleavage to 5'-phosphomonoester.</text>
        <dbReference type="EC" id="3.1.26.3"/>
    </reaction>
</comment>
<dbReference type="Gene3D" id="3.30.160.20">
    <property type="match status" value="1"/>
</dbReference>
<dbReference type="HAMAP" id="MF_00104">
    <property type="entry name" value="RNase_III"/>
    <property type="match status" value="1"/>
</dbReference>
<dbReference type="SMART" id="SM00535">
    <property type="entry name" value="RIBOc"/>
    <property type="match status" value="1"/>
</dbReference>
<dbReference type="Pfam" id="PF14622">
    <property type="entry name" value="Ribonucleas_3_3"/>
    <property type="match status" value="1"/>
</dbReference>
<dbReference type="GO" id="GO:0003725">
    <property type="term" value="F:double-stranded RNA binding"/>
    <property type="evidence" value="ECO:0007669"/>
    <property type="project" value="TreeGrafter"/>
</dbReference>
<keyword evidence="6" id="KW-0963">Cytoplasm</keyword>
<evidence type="ECO:0000256" key="4">
    <source>
        <dbReference type="ARBA" id="ARBA00011738"/>
    </source>
</evidence>
<evidence type="ECO:0000256" key="3">
    <source>
        <dbReference type="ARBA" id="ARBA00010183"/>
    </source>
</evidence>
<dbReference type="PANTHER" id="PTHR11207">
    <property type="entry name" value="RIBONUCLEASE III"/>
    <property type="match status" value="1"/>
</dbReference>
<evidence type="ECO:0000256" key="10">
    <source>
        <dbReference type="ARBA" id="ARBA00022722"/>
    </source>
</evidence>
<dbReference type="FunFam" id="3.30.160.20:FF:000003">
    <property type="entry name" value="Ribonuclease 3"/>
    <property type="match status" value="1"/>
</dbReference>
<dbReference type="AlphaFoldDB" id="A0A1J5PVE4"/>
<keyword evidence="7" id="KW-0698">rRNA processing</keyword>
<dbReference type="GO" id="GO:0010468">
    <property type="term" value="P:regulation of gene expression"/>
    <property type="evidence" value="ECO:0007669"/>
    <property type="project" value="TreeGrafter"/>
</dbReference>
<organism evidence="18">
    <name type="scientific">mine drainage metagenome</name>
    <dbReference type="NCBI Taxonomy" id="410659"/>
    <lineage>
        <taxon>unclassified sequences</taxon>
        <taxon>metagenomes</taxon>
        <taxon>ecological metagenomes</taxon>
    </lineage>
</organism>
<evidence type="ECO:0000256" key="1">
    <source>
        <dbReference type="ARBA" id="ARBA00000109"/>
    </source>
</evidence>
<dbReference type="CDD" id="cd00593">
    <property type="entry name" value="RIBOc"/>
    <property type="match status" value="1"/>
</dbReference>